<dbReference type="Proteomes" id="UP001500212">
    <property type="component" value="Unassembled WGS sequence"/>
</dbReference>
<dbReference type="RefSeq" id="WP_345357287.1">
    <property type="nucleotide sequence ID" value="NZ_BAABHJ010000012.1"/>
</dbReference>
<evidence type="ECO:0000256" key="2">
    <source>
        <dbReference type="SAM" id="Phobius"/>
    </source>
</evidence>
<feature type="transmembrane region" description="Helical" evidence="2">
    <location>
        <begin position="244"/>
        <end position="273"/>
    </location>
</feature>
<gene>
    <name evidence="3" type="ORF">GCM10023195_43930</name>
</gene>
<name>A0ABP8TP14_9ACTN</name>
<evidence type="ECO:0000313" key="3">
    <source>
        <dbReference type="EMBL" id="GAA4610577.1"/>
    </source>
</evidence>
<keyword evidence="2" id="KW-0812">Transmembrane</keyword>
<feature type="region of interest" description="Disordered" evidence="1">
    <location>
        <begin position="1"/>
        <end position="83"/>
    </location>
</feature>
<organism evidence="3 4">
    <name type="scientific">Actinoallomurus liliacearum</name>
    <dbReference type="NCBI Taxonomy" id="1080073"/>
    <lineage>
        <taxon>Bacteria</taxon>
        <taxon>Bacillati</taxon>
        <taxon>Actinomycetota</taxon>
        <taxon>Actinomycetes</taxon>
        <taxon>Streptosporangiales</taxon>
        <taxon>Thermomonosporaceae</taxon>
        <taxon>Actinoallomurus</taxon>
    </lineage>
</organism>
<feature type="compositionally biased region" description="Basic residues" evidence="1">
    <location>
        <begin position="28"/>
        <end position="48"/>
    </location>
</feature>
<proteinExistence type="predicted"/>
<keyword evidence="2" id="KW-0472">Membrane</keyword>
<dbReference type="EMBL" id="BAABHJ010000012">
    <property type="protein sequence ID" value="GAA4610577.1"/>
    <property type="molecule type" value="Genomic_DNA"/>
</dbReference>
<comment type="caution">
    <text evidence="3">The sequence shown here is derived from an EMBL/GenBank/DDBJ whole genome shotgun (WGS) entry which is preliminary data.</text>
</comment>
<feature type="transmembrane region" description="Helical" evidence="2">
    <location>
        <begin position="203"/>
        <end position="223"/>
    </location>
</feature>
<feature type="compositionally biased region" description="Basic and acidic residues" evidence="1">
    <location>
        <begin position="52"/>
        <end position="65"/>
    </location>
</feature>
<reference evidence="4" key="1">
    <citation type="journal article" date="2019" name="Int. J. Syst. Evol. Microbiol.">
        <title>The Global Catalogue of Microorganisms (GCM) 10K type strain sequencing project: providing services to taxonomists for standard genome sequencing and annotation.</title>
        <authorList>
            <consortium name="The Broad Institute Genomics Platform"/>
            <consortium name="The Broad Institute Genome Sequencing Center for Infectious Disease"/>
            <person name="Wu L."/>
            <person name="Ma J."/>
        </authorList>
    </citation>
    <scope>NUCLEOTIDE SEQUENCE [LARGE SCALE GENOMIC DNA]</scope>
    <source>
        <strain evidence="4">JCM 17938</strain>
    </source>
</reference>
<feature type="compositionally biased region" description="Basic residues" evidence="1">
    <location>
        <begin position="69"/>
        <end position="83"/>
    </location>
</feature>
<keyword evidence="4" id="KW-1185">Reference proteome</keyword>
<keyword evidence="2" id="KW-1133">Transmembrane helix</keyword>
<feature type="transmembrane region" description="Helical" evidence="2">
    <location>
        <begin position="91"/>
        <end position="114"/>
    </location>
</feature>
<evidence type="ECO:0000256" key="1">
    <source>
        <dbReference type="SAM" id="MobiDB-lite"/>
    </source>
</evidence>
<evidence type="ECO:0000313" key="4">
    <source>
        <dbReference type="Proteomes" id="UP001500212"/>
    </source>
</evidence>
<accession>A0ABP8TP14</accession>
<protein>
    <submittedName>
        <fullName evidence="3">Uncharacterized protein</fullName>
    </submittedName>
</protein>
<sequence>MAPSRAVRDAEEEPADGEKKRGSAAGRPKSRPAAGRKRSTAAGGRKKSAAAGERKKSAAAGERKTTRPVTRRKRPATREKRIRHATAGSPLSVLLVSVGVLVAVGILALAGWLLTFPLDDFRYSSGLSGTQGTFTAVRCHATGSGKDGSRVCTGTFVPAKGGSVDRSARVRDARIDVGKPVTARRKTDGGYVRPGAANAGTNLATAFGIVALAAFLLVVLCVAPKNIKVGGLKRLRQNPPPWGTLLSIFVPLFGASLVLAALSALLGHLLALIF</sequence>